<sequence length="52" mass="5933">MESLPGIFPKTQKVFVLIEIFDVLSGFPILSTWWMYLSAFCIVMGAILIKTH</sequence>
<reference evidence="2 3" key="1">
    <citation type="submission" date="2016-01" db="EMBL/GenBank/DDBJ databases">
        <title>Genome Sequences of Twelve Sporeforming Bacillus Species Isolated from Foods.</title>
        <authorList>
            <person name="Berendsen E.M."/>
            <person name="Wells-Bennik M.H."/>
            <person name="Krawcyk A.O."/>
            <person name="De Jong A."/>
            <person name="Holsappel S."/>
            <person name="Eijlander R.T."/>
            <person name="Kuipers O.P."/>
        </authorList>
    </citation>
    <scope>NUCLEOTIDE SEQUENCE [LARGE SCALE GENOMIC DNA]</scope>
    <source>
        <strain evidence="2 3">B4098</strain>
    </source>
</reference>
<protein>
    <submittedName>
        <fullName evidence="2">Uncharacterized protein</fullName>
    </submittedName>
</protein>
<dbReference type="PATRIC" id="fig|1398.26.peg.2615"/>
<evidence type="ECO:0000313" key="3">
    <source>
        <dbReference type="Proteomes" id="UP000075288"/>
    </source>
</evidence>
<name>A0A150K1M7_HEYCO</name>
<accession>A0A150K1M7</accession>
<dbReference type="Proteomes" id="UP000075288">
    <property type="component" value="Unassembled WGS sequence"/>
</dbReference>
<proteinExistence type="predicted"/>
<gene>
    <name evidence="2" type="ORF">B4098_3208</name>
</gene>
<dbReference type="EMBL" id="LQYG01000039">
    <property type="protein sequence ID" value="KYC63495.1"/>
    <property type="molecule type" value="Genomic_DNA"/>
</dbReference>
<organism evidence="2 3">
    <name type="scientific">Heyndrickxia coagulans</name>
    <name type="common">Weizmannia coagulans</name>
    <dbReference type="NCBI Taxonomy" id="1398"/>
    <lineage>
        <taxon>Bacteria</taxon>
        <taxon>Bacillati</taxon>
        <taxon>Bacillota</taxon>
        <taxon>Bacilli</taxon>
        <taxon>Bacillales</taxon>
        <taxon>Bacillaceae</taxon>
        <taxon>Heyndrickxia</taxon>
    </lineage>
</organism>
<evidence type="ECO:0000256" key="1">
    <source>
        <dbReference type="SAM" id="Phobius"/>
    </source>
</evidence>
<keyword evidence="1" id="KW-1133">Transmembrane helix</keyword>
<evidence type="ECO:0000313" key="2">
    <source>
        <dbReference type="EMBL" id="KYC63495.1"/>
    </source>
</evidence>
<dbReference type="AlphaFoldDB" id="A0A150K1M7"/>
<comment type="caution">
    <text evidence="2">The sequence shown here is derived from an EMBL/GenBank/DDBJ whole genome shotgun (WGS) entry which is preliminary data.</text>
</comment>
<feature type="transmembrane region" description="Helical" evidence="1">
    <location>
        <begin position="33"/>
        <end position="49"/>
    </location>
</feature>
<keyword evidence="1" id="KW-0472">Membrane</keyword>
<keyword evidence="1" id="KW-0812">Transmembrane</keyword>